<dbReference type="InterPro" id="IPR036866">
    <property type="entry name" value="RibonucZ/Hydroxyglut_hydro"/>
</dbReference>
<dbReference type="Proteomes" id="UP000264217">
    <property type="component" value="Unassembled WGS sequence"/>
</dbReference>
<dbReference type="PANTHER" id="PTHR42951:SF4">
    <property type="entry name" value="ACYL-COENZYME A THIOESTERASE MBLAC2"/>
    <property type="match status" value="1"/>
</dbReference>
<proteinExistence type="inferred from homology"/>
<dbReference type="InterPro" id="IPR050855">
    <property type="entry name" value="NDM-1-like"/>
</dbReference>
<evidence type="ECO:0000313" key="4">
    <source>
        <dbReference type="Proteomes" id="UP000264217"/>
    </source>
</evidence>
<dbReference type="EMBL" id="QWDC01000003">
    <property type="protein sequence ID" value="RFZ90942.1"/>
    <property type="molecule type" value="Genomic_DNA"/>
</dbReference>
<dbReference type="AlphaFoldDB" id="A0A372NPU4"/>
<dbReference type="RefSeq" id="WP_117393144.1">
    <property type="nucleotide sequence ID" value="NZ_QWDC01000003.1"/>
</dbReference>
<dbReference type="SMART" id="SM00849">
    <property type="entry name" value="Lactamase_B"/>
    <property type="match status" value="1"/>
</dbReference>
<dbReference type="GO" id="GO:0017001">
    <property type="term" value="P:antibiotic catabolic process"/>
    <property type="evidence" value="ECO:0007669"/>
    <property type="project" value="UniProtKB-ARBA"/>
</dbReference>
<gene>
    <name evidence="3" type="ORF">D0C36_18525</name>
</gene>
<dbReference type="OrthoDB" id="8441428at2"/>
<dbReference type="Gene3D" id="3.60.15.10">
    <property type="entry name" value="Ribonuclease Z/Hydroxyacylglutathione hydrolase-like"/>
    <property type="match status" value="1"/>
</dbReference>
<feature type="domain" description="Metallo-beta-lactamase" evidence="2">
    <location>
        <begin position="26"/>
        <end position="205"/>
    </location>
</feature>
<dbReference type="PANTHER" id="PTHR42951">
    <property type="entry name" value="METALLO-BETA-LACTAMASE DOMAIN-CONTAINING"/>
    <property type="match status" value="1"/>
</dbReference>
<dbReference type="Pfam" id="PF00753">
    <property type="entry name" value="Lactamase_B"/>
    <property type="match status" value="1"/>
</dbReference>
<organism evidence="3 4">
    <name type="scientific">Mucilaginibacter conchicola</name>
    <dbReference type="NCBI Taxonomy" id="2303333"/>
    <lineage>
        <taxon>Bacteria</taxon>
        <taxon>Pseudomonadati</taxon>
        <taxon>Bacteroidota</taxon>
        <taxon>Sphingobacteriia</taxon>
        <taxon>Sphingobacteriales</taxon>
        <taxon>Sphingobacteriaceae</taxon>
        <taxon>Mucilaginibacter</taxon>
    </lineage>
</organism>
<evidence type="ECO:0000259" key="2">
    <source>
        <dbReference type="SMART" id="SM00849"/>
    </source>
</evidence>
<protein>
    <submittedName>
        <fullName evidence="3">MBL fold metallo-hydrolase</fullName>
    </submittedName>
</protein>
<comment type="caution">
    <text evidence="3">The sequence shown here is derived from an EMBL/GenBank/DDBJ whole genome shotgun (WGS) entry which is preliminary data.</text>
</comment>
<sequence length="266" mass="29693">MQGNFAVTKVNDLTIHTYTSPENGWSVNSHIVELPTQLLLVDAQLLIPYAKEVAGYAAELGKPITWLYVTHHHPDHYFGAQVFDIKVSALHQTAEMIAATGDAYVKAMHPRLGELVPGKVHKPEIVIAPGYDVIDGVDIEFIHSTNAETADALMIAFPKHGVIITQDLIYNNIHAFLGEMAFETWRNDIKALQKSKAYDHILPGHGAPGGPELYQQMLDYLELAGNVYDQSKSFEEFVNLLTSACPNRQNQIVLKVNERYLYPKKS</sequence>
<dbReference type="SUPFAM" id="SSF56281">
    <property type="entry name" value="Metallo-hydrolase/oxidoreductase"/>
    <property type="match status" value="1"/>
</dbReference>
<dbReference type="InterPro" id="IPR001279">
    <property type="entry name" value="Metallo-B-lactamas"/>
</dbReference>
<name>A0A372NPU4_9SPHI</name>
<accession>A0A372NPU4</accession>
<reference evidence="3 4" key="1">
    <citation type="submission" date="2018-08" db="EMBL/GenBank/DDBJ databases">
        <title>Mucilaginibacter sp. MYSH2.</title>
        <authorList>
            <person name="Seo T."/>
        </authorList>
    </citation>
    <scope>NUCLEOTIDE SEQUENCE [LARGE SCALE GENOMIC DNA]</scope>
    <source>
        <strain evidence="3 4">MYSH2</strain>
    </source>
</reference>
<evidence type="ECO:0000313" key="3">
    <source>
        <dbReference type="EMBL" id="RFZ90942.1"/>
    </source>
</evidence>
<evidence type="ECO:0000256" key="1">
    <source>
        <dbReference type="ARBA" id="ARBA00005250"/>
    </source>
</evidence>
<keyword evidence="4" id="KW-1185">Reference proteome</keyword>
<keyword evidence="3" id="KW-0378">Hydrolase</keyword>
<dbReference type="GO" id="GO:0016787">
    <property type="term" value="F:hydrolase activity"/>
    <property type="evidence" value="ECO:0007669"/>
    <property type="project" value="UniProtKB-KW"/>
</dbReference>
<comment type="similarity">
    <text evidence="1">Belongs to the metallo-beta-lactamase superfamily. Class-B beta-lactamase family.</text>
</comment>